<comment type="pathway">
    <text evidence="4">Amino-acid biosynthesis.</text>
</comment>
<evidence type="ECO:0000256" key="3">
    <source>
        <dbReference type="ARBA" id="ARBA00023163"/>
    </source>
</evidence>
<dbReference type="PROSITE" id="PS50956">
    <property type="entry name" value="HTH_ASNC_2"/>
    <property type="match status" value="1"/>
</dbReference>
<dbReference type="InterPro" id="IPR019888">
    <property type="entry name" value="Tscrpt_reg_AsnC-like"/>
</dbReference>
<comment type="caution">
    <text evidence="6">The sequence shown here is derived from an EMBL/GenBank/DDBJ whole genome shotgun (WGS) entry which is preliminary data.</text>
</comment>
<dbReference type="InterPro" id="IPR036390">
    <property type="entry name" value="WH_DNA-bd_sf"/>
</dbReference>
<dbReference type="SUPFAM" id="SSF54909">
    <property type="entry name" value="Dimeric alpha+beta barrel"/>
    <property type="match status" value="1"/>
</dbReference>
<dbReference type="Pfam" id="PF13412">
    <property type="entry name" value="HTH_24"/>
    <property type="match status" value="1"/>
</dbReference>
<accession>A0A7C4H8I6</accession>
<gene>
    <name evidence="6" type="ORF">ENU21_02095</name>
</gene>
<dbReference type="PRINTS" id="PR00033">
    <property type="entry name" value="HTHASNC"/>
</dbReference>
<dbReference type="SMART" id="SM00344">
    <property type="entry name" value="HTH_ASNC"/>
    <property type="match status" value="1"/>
</dbReference>
<evidence type="ECO:0000256" key="1">
    <source>
        <dbReference type="ARBA" id="ARBA00023015"/>
    </source>
</evidence>
<dbReference type="InterPro" id="IPR000485">
    <property type="entry name" value="AsnC-type_HTH_dom"/>
</dbReference>
<feature type="domain" description="HTH asnC-type" evidence="5">
    <location>
        <begin position="20"/>
        <end position="95"/>
    </location>
</feature>
<keyword evidence="3" id="KW-0804">Transcription</keyword>
<dbReference type="InterPro" id="IPR011991">
    <property type="entry name" value="ArsR-like_HTH"/>
</dbReference>
<dbReference type="AlphaFoldDB" id="A0A7C4H8I6"/>
<name>A0A7C4H8I6_THEPE</name>
<organism evidence="6">
    <name type="scientific">Thermofilum pendens</name>
    <dbReference type="NCBI Taxonomy" id="2269"/>
    <lineage>
        <taxon>Archaea</taxon>
        <taxon>Thermoproteota</taxon>
        <taxon>Thermoprotei</taxon>
        <taxon>Thermofilales</taxon>
        <taxon>Thermofilaceae</taxon>
        <taxon>Thermofilum</taxon>
    </lineage>
</organism>
<evidence type="ECO:0000259" key="5">
    <source>
        <dbReference type="PROSITE" id="PS50956"/>
    </source>
</evidence>
<dbReference type="Gene3D" id="1.10.10.10">
    <property type="entry name" value="Winged helix-like DNA-binding domain superfamily/Winged helix DNA-binding domain"/>
    <property type="match status" value="1"/>
</dbReference>
<dbReference type="CDD" id="cd00090">
    <property type="entry name" value="HTH_ARSR"/>
    <property type="match status" value="1"/>
</dbReference>
<dbReference type="Pfam" id="PF01037">
    <property type="entry name" value="AsnC_trans_reg"/>
    <property type="match status" value="1"/>
</dbReference>
<dbReference type="InterPro" id="IPR011008">
    <property type="entry name" value="Dimeric_a/b-barrel"/>
</dbReference>
<protein>
    <submittedName>
        <fullName evidence="6">Lrp/AsnC family transcriptional regulator</fullName>
    </submittedName>
</protein>
<keyword evidence="1" id="KW-0805">Transcription regulation</keyword>
<dbReference type="SUPFAM" id="SSF46785">
    <property type="entry name" value="Winged helix' DNA-binding domain"/>
    <property type="match status" value="1"/>
</dbReference>
<dbReference type="InterPro" id="IPR019887">
    <property type="entry name" value="Tscrpt_reg_AsnC/Lrp_C"/>
</dbReference>
<dbReference type="GO" id="GO:0043200">
    <property type="term" value="P:response to amino acid"/>
    <property type="evidence" value="ECO:0007669"/>
    <property type="project" value="TreeGrafter"/>
</dbReference>
<evidence type="ECO:0000256" key="4">
    <source>
        <dbReference type="ARBA" id="ARBA00029440"/>
    </source>
</evidence>
<dbReference type="GO" id="GO:0043565">
    <property type="term" value="F:sequence-specific DNA binding"/>
    <property type="evidence" value="ECO:0007669"/>
    <property type="project" value="InterPro"/>
</dbReference>
<dbReference type="EMBL" id="DTBQ01000061">
    <property type="protein sequence ID" value="HGM46531.1"/>
    <property type="molecule type" value="Genomic_DNA"/>
</dbReference>
<dbReference type="Gene3D" id="3.30.70.920">
    <property type="match status" value="1"/>
</dbReference>
<dbReference type="PANTHER" id="PTHR30154">
    <property type="entry name" value="LEUCINE-RESPONSIVE REGULATORY PROTEIN"/>
    <property type="match status" value="1"/>
</dbReference>
<proteinExistence type="predicted"/>
<sequence length="179" mass="19512">MVSPGKARNTWKTNVAGSAVDKLDLEILRALAENPRASCRSIARKLGVSPSTVARRIKQMTSKGVIKGFAIVLGQDFVSAASCFALLVKVKGGFEPREVGEKLKTIPELCRIYVTAGRHDIICFFSSTSRDETARIISRVKSTEGVAEVEPYTILYHVKDESFFTLSPNLLAKILPPSG</sequence>
<evidence type="ECO:0000313" key="6">
    <source>
        <dbReference type="EMBL" id="HGM46531.1"/>
    </source>
</evidence>
<dbReference type="InterPro" id="IPR036388">
    <property type="entry name" value="WH-like_DNA-bd_sf"/>
</dbReference>
<evidence type="ECO:0000256" key="2">
    <source>
        <dbReference type="ARBA" id="ARBA00023125"/>
    </source>
</evidence>
<keyword evidence="2" id="KW-0238">DNA-binding</keyword>
<dbReference type="PANTHER" id="PTHR30154:SF50">
    <property type="entry name" value="TRANSCRIPTIONAL REGULATOR, ASNC FAMILY"/>
    <property type="match status" value="1"/>
</dbReference>
<reference evidence="6" key="1">
    <citation type="journal article" date="2020" name="mSystems">
        <title>Genome- and Community-Level Interaction Insights into Carbon Utilization and Element Cycling Functions of Hydrothermarchaeota in Hydrothermal Sediment.</title>
        <authorList>
            <person name="Zhou Z."/>
            <person name="Liu Y."/>
            <person name="Xu W."/>
            <person name="Pan J."/>
            <person name="Luo Z.H."/>
            <person name="Li M."/>
        </authorList>
    </citation>
    <scope>NUCLEOTIDE SEQUENCE</scope>
    <source>
        <strain evidence="6">SpSt-649</strain>
    </source>
</reference>
<dbReference type="GO" id="GO:0005829">
    <property type="term" value="C:cytosol"/>
    <property type="evidence" value="ECO:0007669"/>
    <property type="project" value="TreeGrafter"/>
</dbReference>